<evidence type="ECO:0000256" key="1">
    <source>
        <dbReference type="ARBA" id="ARBA00008690"/>
    </source>
</evidence>
<proteinExistence type="inferred from homology"/>
<organism evidence="4">
    <name type="scientific">Nymphaea colorata</name>
    <name type="common">pocket water lily</name>
    <dbReference type="NCBI Taxonomy" id="210225"/>
    <lineage>
        <taxon>Eukaryota</taxon>
        <taxon>Viridiplantae</taxon>
        <taxon>Streptophyta</taxon>
        <taxon>Embryophyta</taxon>
        <taxon>Tracheophyta</taxon>
        <taxon>Spermatophyta</taxon>
        <taxon>Magnoliopsida</taxon>
        <taxon>Nymphaeales</taxon>
        <taxon>Nymphaeaceae</taxon>
        <taxon>Nymphaea</taxon>
    </lineage>
</organism>
<feature type="domain" description="FAF" evidence="3">
    <location>
        <begin position="229"/>
        <end position="281"/>
    </location>
</feature>
<sequence length="475" mass="53067">MSTARRALNQDLKEENKQGISSILGLAGDGHSEKRLKTEFPLRRTLSADMSSKRFLAQNDHHHQSASIKKVASSEEISISSGAPESDEDDDNRPSQFDIWSSIQSKKSGLQSDNSPPYVHPLMRRSSSSLSSKSLEMCTESLGSETGSDCTSVKSHPWFSFSAPPPFFLSSSSEEEDQEEEDEEEEKEGYRSFLPHDVLGRKVPKPELHRQKSVNYNCSLSRRSPSRLFPPPLPSINRRDGPCLHVKPHRQDGRLVLEAVAVPPHNYLHAERRGGRLLLSFISTTEQKEVPHYPLLEQEAEAAAEKAEEAERNEGEIADHEEEEDCIEEEEGEEAEQEEVQEVVRVEEKWRSNGPAVLELHRSIEKLISQPFINMNPWQQKKAVVDPAAGDNKQALVGAARVPQGLNAYECCWKGGEPGEGKVVGKVRAGAVVPSFAVNPKPVKEATGLAPSWRCNEPRRTHHIWILQHYCVATT</sequence>
<feature type="compositionally biased region" description="Polar residues" evidence="2">
    <location>
        <begin position="94"/>
        <end position="115"/>
    </location>
</feature>
<evidence type="ECO:0000313" key="4">
    <source>
        <dbReference type="EMBL" id="VVW68707.1"/>
    </source>
</evidence>
<comment type="similarity">
    <text evidence="1">Belongs to the fantastic four family.</text>
</comment>
<reference evidence="4" key="1">
    <citation type="submission" date="2019-09" db="EMBL/GenBank/DDBJ databases">
        <authorList>
            <person name="Zhang L."/>
        </authorList>
    </citation>
    <scope>NUCLEOTIDE SEQUENCE</scope>
</reference>
<evidence type="ECO:0000256" key="2">
    <source>
        <dbReference type="SAM" id="MobiDB-lite"/>
    </source>
</evidence>
<dbReference type="PANTHER" id="PTHR33155:SF3">
    <property type="entry name" value="PROTEIN FAF-LIKE, CHLOROPLASTIC"/>
    <property type="match status" value="1"/>
</dbReference>
<accession>A0A5K1FYI3</accession>
<dbReference type="OrthoDB" id="1303570at2759"/>
<feature type="region of interest" description="Disordered" evidence="2">
    <location>
        <begin position="301"/>
        <end position="340"/>
    </location>
</feature>
<dbReference type="InterPro" id="IPR021410">
    <property type="entry name" value="FAF"/>
</dbReference>
<name>A0A5K1FYI3_9MAGN</name>
<feature type="compositionally biased region" description="Acidic residues" evidence="2">
    <location>
        <begin position="173"/>
        <end position="187"/>
    </location>
</feature>
<gene>
    <name evidence="4" type="ORF">NYM_LOCUS25329</name>
</gene>
<dbReference type="Pfam" id="PF11250">
    <property type="entry name" value="FAF"/>
    <property type="match status" value="1"/>
</dbReference>
<dbReference type="AlphaFoldDB" id="A0A5K1FYI3"/>
<dbReference type="PANTHER" id="PTHR33155">
    <property type="entry name" value="FANTASTIC FOUR-LIKE PROTEIN (DUF3049)"/>
    <property type="match status" value="1"/>
</dbReference>
<dbReference type="EMBL" id="LR721786">
    <property type="protein sequence ID" value="VVW68707.1"/>
    <property type="molecule type" value="Genomic_DNA"/>
</dbReference>
<dbReference type="InterPro" id="IPR046431">
    <property type="entry name" value="FAF_dom"/>
</dbReference>
<protein>
    <recommendedName>
        <fullName evidence="3">FAF domain-containing protein</fullName>
    </recommendedName>
</protein>
<feature type="region of interest" description="Disordered" evidence="2">
    <location>
        <begin position="169"/>
        <end position="196"/>
    </location>
</feature>
<dbReference type="OMA" id="PANDGAY"/>
<dbReference type="Gramene" id="NC8G0214050.1">
    <property type="protein sequence ID" value="NC8G0214050.1:cds"/>
    <property type="gene ID" value="NC8G0214050"/>
</dbReference>
<feature type="compositionally biased region" description="Acidic residues" evidence="2">
    <location>
        <begin position="319"/>
        <end position="340"/>
    </location>
</feature>
<feature type="region of interest" description="Disordered" evidence="2">
    <location>
        <begin position="53"/>
        <end position="131"/>
    </location>
</feature>
<feature type="compositionally biased region" description="Basic and acidic residues" evidence="2">
    <location>
        <begin position="303"/>
        <end position="318"/>
    </location>
</feature>
<evidence type="ECO:0000259" key="3">
    <source>
        <dbReference type="Pfam" id="PF11250"/>
    </source>
</evidence>